<evidence type="ECO:0000256" key="1">
    <source>
        <dbReference type="SAM" id="Coils"/>
    </source>
</evidence>
<dbReference type="AlphaFoldDB" id="A0A914Q6L0"/>
<feature type="coiled-coil region" evidence="1">
    <location>
        <begin position="486"/>
        <end position="527"/>
    </location>
</feature>
<accession>A0A914Q6L0</accession>
<dbReference type="Proteomes" id="UP000887578">
    <property type="component" value="Unplaced"/>
</dbReference>
<organism evidence="2 3">
    <name type="scientific">Panagrolaimus davidi</name>
    <dbReference type="NCBI Taxonomy" id="227884"/>
    <lineage>
        <taxon>Eukaryota</taxon>
        <taxon>Metazoa</taxon>
        <taxon>Ecdysozoa</taxon>
        <taxon>Nematoda</taxon>
        <taxon>Chromadorea</taxon>
        <taxon>Rhabditida</taxon>
        <taxon>Tylenchina</taxon>
        <taxon>Panagrolaimomorpha</taxon>
        <taxon>Panagrolaimoidea</taxon>
        <taxon>Panagrolaimidae</taxon>
        <taxon>Panagrolaimus</taxon>
    </lineage>
</organism>
<sequence>MVCEFTRNEITKKINEKSATPANLAKLFKITLDSLVLNCDGDLIMVNGDDFDAALEDGKVYEVEGDDAIISIVTPGAAAAAVNNQLVQRPSFAVISNEDQISDVVYSVTETTKAMNDNVCMLYDGPNAVLVVNSLAVLAAATDDPSLISEKMPKESFKRLKTPSSFRASLYQVSTSMCGAFRKADTSMGTIRSCLIDMPDHIQDALYSVAAANDKKGLERITNRITKASEKCKVAAETARNSFDEVLKDLQELIHGALAAQSAGETTLKDAVKRLEEFSIRQEQRKNEIKEQEQEHQERIKLVNEAAYAYKEASVPVDVGKLIGLSMIDMGKGLIDKVTSLPGSAFETVKQIGSFGNRDSNHTFNKLEMDIVVLDELDGILTEIQYADTPTMENLTTWIEQLKLIKGSSKIADVMKKTKELQHCLTTMKSNPRQLESKKKMELLVKQLSVLITATKRHFEKNSENETAKEKARLSLAETALKEHTVDNARERLDRETERKDKNMEAMQQSKRDLADLMAKMNNLDLTKVEMESVIKCLEEGCQYLSNVEEHWTKLAQFFDSINLIVKNNLCESIENFNDQIKDGDPVNMLVKPALIASGLCVQVCNCASVYTEVSRKYVMPVISTIAGNLALSKEEAIKKKAQIQIDHEAKNEDVRKLIDSKMDEYSNKFEDQLKKNQEKLCRAITEN</sequence>
<dbReference type="WBParaSite" id="PDA_v2.g27046.t1">
    <property type="protein sequence ID" value="PDA_v2.g27046.t1"/>
    <property type="gene ID" value="PDA_v2.g27046"/>
</dbReference>
<evidence type="ECO:0000313" key="2">
    <source>
        <dbReference type="Proteomes" id="UP000887578"/>
    </source>
</evidence>
<feature type="coiled-coil region" evidence="1">
    <location>
        <begin position="275"/>
        <end position="306"/>
    </location>
</feature>
<evidence type="ECO:0000313" key="3">
    <source>
        <dbReference type="WBParaSite" id="PDA_v2.g27046.t1"/>
    </source>
</evidence>
<protein>
    <submittedName>
        <fullName evidence="3">Uncharacterized protein</fullName>
    </submittedName>
</protein>
<dbReference type="PANTHER" id="PTHR33488">
    <property type="entry name" value="ZGC:162509"/>
    <property type="match status" value="1"/>
</dbReference>
<name>A0A914Q6L0_9BILA</name>
<keyword evidence="1" id="KW-0175">Coiled coil</keyword>
<proteinExistence type="predicted"/>
<dbReference type="PANTHER" id="PTHR33488:SF2">
    <property type="entry name" value="EARLY ENDOSOME ANTIGEN 1-LIKE"/>
    <property type="match status" value="1"/>
</dbReference>
<keyword evidence="2" id="KW-1185">Reference proteome</keyword>
<reference evidence="3" key="1">
    <citation type="submission" date="2022-11" db="UniProtKB">
        <authorList>
            <consortium name="WormBaseParasite"/>
        </authorList>
    </citation>
    <scope>IDENTIFICATION</scope>
</reference>